<evidence type="ECO:0000313" key="17">
    <source>
        <dbReference type="EMBL" id="GAA1671580.1"/>
    </source>
</evidence>
<evidence type="ECO:0000259" key="16">
    <source>
        <dbReference type="Pfam" id="PF17900"/>
    </source>
</evidence>
<evidence type="ECO:0000256" key="11">
    <source>
        <dbReference type="ARBA" id="ARBA00023049"/>
    </source>
</evidence>
<dbReference type="Gene3D" id="1.10.390.10">
    <property type="entry name" value="Neutral Protease Domain 2"/>
    <property type="match status" value="1"/>
</dbReference>
<dbReference type="InterPro" id="IPR042097">
    <property type="entry name" value="Aminopeptidase_N-like_N_sf"/>
</dbReference>
<dbReference type="Pfam" id="PF01433">
    <property type="entry name" value="Peptidase_M1"/>
    <property type="match status" value="1"/>
</dbReference>
<dbReference type="Gene3D" id="2.60.40.1730">
    <property type="entry name" value="tricorn interacting facor f3 domain"/>
    <property type="match status" value="1"/>
</dbReference>
<feature type="domain" description="Peptidase M1 membrane alanine aminopeptidase" evidence="14">
    <location>
        <begin position="187"/>
        <end position="396"/>
    </location>
</feature>
<keyword evidence="8" id="KW-0479">Metal-binding</keyword>
<dbReference type="PRINTS" id="PR00756">
    <property type="entry name" value="ALADIPTASE"/>
</dbReference>
<dbReference type="SUPFAM" id="SSF63737">
    <property type="entry name" value="Leukotriene A4 hydrolase N-terminal domain"/>
    <property type="match status" value="1"/>
</dbReference>
<comment type="catalytic activity">
    <reaction evidence="1">
        <text>Release of an N-terminal amino acid, Xaa-|-Yaa- from a peptide, amide or arylamide. Xaa is preferably Ala, but may be most amino acids including Pro (slow action). When a terminal hydrophobic residue is followed by a prolyl residue, the two may be released as an intact Xaa-Pro dipeptide.</text>
        <dbReference type="EC" id="3.4.11.2"/>
    </reaction>
</comment>
<evidence type="ECO:0000256" key="9">
    <source>
        <dbReference type="ARBA" id="ARBA00022801"/>
    </source>
</evidence>
<evidence type="ECO:0000256" key="3">
    <source>
        <dbReference type="ARBA" id="ARBA00010136"/>
    </source>
</evidence>
<comment type="cofactor">
    <cofactor evidence="2">
        <name>Zn(2+)</name>
        <dbReference type="ChEBI" id="CHEBI:29105"/>
    </cofactor>
</comment>
<evidence type="ECO:0000259" key="14">
    <source>
        <dbReference type="Pfam" id="PF01433"/>
    </source>
</evidence>
<dbReference type="NCBIfam" id="TIGR02412">
    <property type="entry name" value="pepN_strep_liv"/>
    <property type="match status" value="1"/>
</dbReference>
<evidence type="ECO:0000259" key="15">
    <source>
        <dbReference type="Pfam" id="PF11838"/>
    </source>
</evidence>
<dbReference type="PANTHER" id="PTHR11533:SF174">
    <property type="entry name" value="PUROMYCIN-SENSITIVE AMINOPEPTIDASE-RELATED"/>
    <property type="match status" value="1"/>
</dbReference>
<keyword evidence="10" id="KW-0862">Zinc</keyword>
<keyword evidence="11" id="KW-0482">Metalloprotease</keyword>
<dbReference type="SUPFAM" id="SSF55486">
    <property type="entry name" value="Metalloproteases ('zincins'), catalytic domain"/>
    <property type="match status" value="1"/>
</dbReference>
<dbReference type="PANTHER" id="PTHR11533">
    <property type="entry name" value="PROTEASE M1 ZINC METALLOPROTEASE"/>
    <property type="match status" value="1"/>
</dbReference>
<dbReference type="GO" id="GO:0004177">
    <property type="term" value="F:aminopeptidase activity"/>
    <property type="evidence" value="ECO:0007669"/>
    <property type="project" value="UniProtKB-KW"/>
</dbReference>
<reference evidence="17 18" key="1">
    <citation type="journal article" date="2019" name="Int. J. Syst. Evol. Microbiol.">
        <title>The Global Catalogue of Microorganisms (GCM) 10K type strain sequencing project: providing services to taxonomists for standard genome sequencing and annotation.</title>
        <authorList>
            <consortium name="The Broad Institute Genomics Platform"/>
            <consortium name="The Broad Institute Genome Sequencing Center for Infectious Disease"/>
            <person name="Wu L."/>
            <person name="Ma J."/>
        </authorList>
    </citation>
    <scope>NUCLEOTIDE SEQUENCE [LARGE SCALE GENOMIC DNA]</scope>
    <source>
        <strain evidence="17 18">JCM 14307</strain>
    </source>
</reference>
<evidence type="ECO:0000256" key="10">
    <source>
        <dbReference type="ARBA" id="ARBA00022833"/>
    </source>
</evidence>
<evidence type="ECO:0000256" key="4">
    <source>
        <dbReference type="ARBA" id="ARBA00012564"/>
    </source>
</evidence>
<dbReference type="InterPro" id="IPR012778">
    <property type="entry name" value="Pept_M1_aminopeptidase"/>
</dbReference>
<gene>
    <name evidence="17" type="primary">pepN_1</name>
    <name evidence="17" type="ORF">GCM10009745_12850</name>
</gene>
<dbReference type="InterPro" id="IPR045357">
    <property type="entry name" value="Aminopeptidase_N-like_N"/>
</dbReference>
<protein>
    <recommendedName>
        <fullName evidence="5">Aminopeptidase N</fullName>
        <ecNumber evidence="4">3.4.11.2</ecNumber>
    </recommendedName>
    <alternativeName>
        <fullName evidence="12">Alanine aminopeptidase</fullName>
    </alternativeName>
    <alternativeName>
        <fullName evidence="13">Lysyl aminopeptidase</fullName>
    </alternativeName>
</protein>
<evidence type="ECO:0000313" key="18">
    <source>
        <dbReference type="Proteomes" id="UP001500280"/>
    </source>
</evidence>
<keyword evidence="18" id="KW-1185">Reference proteome</keyword>
<evidence type="ECO:0000256" key="13">
    <source>
        <dbReference type="ARBA" id="ARBA00031533"/>
    </source>
</evidence>
<comment type="similarity">
    <text evidence="3">Belongs to the peptidase M1 family.</text>
</comment>
<comment type="caution">
    <text evidence="17">The sequence shown here is derived from an EMBL/GenBank/DDBJ whole genome shotgun (WGS) entry which is preliminary data.</text>
</comment>
<evidence type="ECO:0000256" key="1">
    <source>
        <dbReference type="ARBA" id="ARBA00000098"/>
    </source>
</evidence>
<dbReference type="Pfam" id="PF17900">
    <property type="entry name" value="Peptidase_M1_N"/>
    <property type="match status" value="1"/>
</dbReference>
<accession>A0ABN2GHY5</accession>
<dbReference type="InterPro" id="IPR050344">
    <property type="entry name" value="Peptidase_M1_aminopeptidases"/>
</dbReference>
<keyword evidence="7" id="KW-0645">Protease</keyword>
<evidence type="ECO:0000256" key="12">
    <source>
        <dbReference type="ARBA" id="ARBA00029811"/>
    </source>
</evidence>
<sequence>MRTESTVRFTCREPGAVSFVDCVAEVESAVLNGVPLGAAVDGRIELPGLLADNVLTVVARASTDAAQGFSRAVDPADGSVYAYTDFEPDYARYAWACFDQPDLKAPWAFTVTAPAGWMVLSNSKSEQDGERWTFPATPPLSAYNTVINAGPYYEIRRDGAGHDLGLFARHSLKDILERDADELFTLTTQGLEFFAEQFGMPFPQHKYDQVFTPEFPGAMENFGCVTWMDWFLRRSTPTRAEWDQFSRYLLHELAHMWFGNVVTMRWWDDLWLNEAFAEFASNWAAVRATSYQDAWTTHLVTERLKAYYVDQGPTTHPIRQAVPDVAAAEATFDAITYPKGAAALQQLMTYVGESAFAKGLTNYFAKHAWGNSTLQDLMDALAAASGRDLDRWREGWLDTAGTDRLTLEGDVLVATGLPRPHVLGIGAYSRQGAMLERIQLVEVEADGERTQLDLPAADFYLVNDDELTFASTRPDPSARDTFYADAARLPSALSRGVAVSTAWDMLLNGEASATEVVDCLTAVLAVETSASVVEPFLNLAVEAATLWSTPDEQPALAKRIAATCRALGPEFRKPALRSFARTAVDAEQVEWLQSEAGEDVDLQWRALVRKAQLGVPVATEADALLAKDPDPEAWVSRLQVQAATPDAAEKAAAWHRIVTERAVPLASAYQVATPFWSAGQDDLLKPYAERYLELVPTFHEGGGVAATAYTRALFPLYGVGRAYVDRAEALAAQSGPVVRTNLLDRSDRLRRMLRSRGVS</sequence>
<keyword evidence="6 17" id="KW-0031">Aminopeptidase</keyword>
<proteinExistence type="inferred from homology"/>
<evidence type="ECO:0000256" key="8">
    <source>
        <dbReference type="ARBA" id="ARBA00022723"/>
    </source>
</evidence>
<feature type="domain" description="ERAP1-like C-terminal" evidence="15">
    <location>
        <begin position="459"/>
        <end position="739"/>
    </location>
</feature>
<evidence type="ECO:0000256" key="7">
    <source>
        <dbReference type="ARBA" id="ARBA00022670"/>
    </source>
</evidence>
<dbReference type="InterPro" id="IPR014782">
    <property type="entry name" value="Peptidase_M1_dom"/>
</dbReference>
<dbReference type="EMBL" id="BAAANF010000003">
    <property type="protein sequence ID" value="GAA1671580.1"/>
    <property type="molecule type" value="Genomic_DNA"/>
</dbReference>
<dbReference type="InterPro" id="IPR024571">
    <property type="entry name" value="ERAP1-like_C_dom"/>
</dbReference>
<dbReference type="Proteomes" id="UP001500280">
    <property type="component" value="Unassembled WGS sequence"/>
</dbReference>
<dbReference type="CDD" id="cd09602">
    <property type="entry name" value="M1_APN"/>
    <property type="match status" value="1"/>
</dbReference>
<dbReference type="EC" id="3.4.11.2" evidence="4"/>
<keyword evidence="9" id="KW-0378">Hydrolase</keyword>
<organism evidence="17 18">
    <name type="scientific">Kribbella yunnanensis</name>
    <dbReference type="NCBI Taxonomy" id="190194"/>
    <lineage>
        <taxon>Bacteria</taxon>
        <taxon>Bacillati</taxon>
        <taxon>Actinomycetota</taxon>
        <taxon>Actinomycetes</taxon>
        <taxon>Propionibacteriales</taxon>
        <taxon>Kribbellaceae</taxon>
        <taxon>Kribbella</taxon>
    </lineage>
</organism>
<dbReference type="Pfam" id="PF11838">
    <property type="entry name" value="ERAP1_C"/>
    <property type="match status" value="1"/>
</dbReference>
<evidence type="ECO:0000256" key="5">
    <source>
        <dbReference type="ARBA" id="ARBA00015611"/>
    </source>
</evidence>
<feature type="domain" description="Aminopeptidase N-like N-terminal" evidence="16">
    <location>
        <begin position="78"/>
        <end position="143"/>
    </location>
</feature>
<evidence type="ECO:0000256" key="6">
    <source>
        <dbReference type="ARBA" id="ARBA00022438"/>
    </source>
</evidence>
<name>A0ABN2GHY5_9ACTN</name>
<dbReference type="InterPro" id="IPR027268">
    <property type="entry name" value="Peptidase_M4/M1_CTD_sf"/>
</dbReference>
<dbReference type="InterPro" id="IPR001930">
    <property type="entry name" value="Peptidase_M1"/>
</dbReference>
<evidence type="ECO:0000256" key="2">
    <source>
        <dbReference type="ARBA" id="ARBA00001947"/>
    </source>
</evidence>